<dbReference type="PANTHER" id="PTHR43881:SF1">
    <property type="entry name" value="GAMMA-GLUTAMYLTRANSPEPTIDASE (AFU_ORTHOLOGUE AFUA_4G13580)"/>
    <property type="match status" value="1"/>
</dbReference>
<comment type="caution">
    <text evidence="1">The sequence shown here is derived from an EMBL/GenBank/DDBJ whole genome shotgun (WGS) entry which is preliminary data.</text>
</comment>
<sequence>MFNAEQYTYPSMRYSTYAGRGMVSTSQPLAAQAGLDMLKRGGNAIDAAVAAAACLTVVEPNNNGIGSDTFALVWSGGRLHGLNASGPAPAAISMEKLAERGFKEMPAQGVIPVTVPGAPGAWAELSRRFGRLALTEVMAPAAAYAEEGFNVATLAAEAWRFHVDIYAASKVPEVRTWFAAFADDNGKAPRAGERFRLPHHAETLRRIAESGAAEFYEGMYAEKIDRFMREHGGYLRKSDLEAFRPEWVEPISVNYRGYDVWEIPPNGQGLVALMALNILKGFEFESPYSADTLHKQFEAMKLAYADGKAYITDSRMMKVKVEDLLSDAYADERRRLIGRTALKPFVGKPSKGGTVYVCTADDEGNMVSLIQSNYMGFGSGVVIPGTGISLQNRGHNFSLDPKHDNCLMPGKRTFHTIIPSFLTKGGEAIGPFGMVGGFMQPQGHVQTVMNTVDFAMNPQQALDAPRWQWMEELSFQMEGSLPEEVSGDLTGRGHQLTTGCRPSGLFGRGNIIWRLPNGGGFAGASDFRSDGTVACR</sequence>
<dbReference type="Gene3D" id="3.60.20.40">
    <property type="match status" value="1"/>
</dbReference>
<dbReference type="AlphaFoldDB" id="A0A328TWW8"/>
<proteinExistence type="predicted"/>
<dbReference type="InterPro" id="IPR043137">
    <property type="entry name" value="GGT_ssub_C"/>
</dbReference>
<dbReference type="InterPro" id="IPR029055">
    <property type="entry name" value="Ntn_hydrolases_N"/>
</dbReference>
<organism evidence="1 2">
    <name type="scientific">Paenibacillus montanisoli</name>
    <dbReference type="NCBI Taxonomy" id="2081970"/>
    <lineage>
        <taxon>Bacteria</taxon>
        <taxon>Bacillati</taxon>
        <taxon>Bacillota</taxon>
        <taxon>Bacilli</taxon>
        <taxon>Bacillales</taxon>
        <taxon>Paenibacillaceae</taxon>
        <taxon>Paenibacillus</taxon>
    </lineage>
</organism>
<dbReference type="Gene3D" id="1.10.246.230">
    <property type="match status" value="1"/>
</dbReference>
<dbReference type="Pfam" id="PF01019">
    <property type="entry name" value="G_glu_transpept"/>
    <property type="match status" value="1"/>
</dbReference>
<reference evidence="1 2" key="1">
    <citation type="submission" date="2018-06" db="EMBL/GenBank/DDBJ databases">
        <title>Paenibacillus montanisoli sp. nov., isolated from mountain area soil.</title>
        <authorList>
            <person name="Wu M."/>
        </authorList>
    </citation>
    <scope>NUCLEOTIDE SEQUENCE [LARGE SCALE GENOMIC DNA]</scope>
    <source>
        <strain evidence="1 2">RA17</strain>
    </source>
</reference>
<keyword evidence="1" id="KW-0808">Transferase</keyword>
<evidence type="ECO:0000313" key="1">
    <source>
        <dbReference type="EMBL" id="RAP73571.1"/>
    </source>
</evidence>
<dbReference type="PRINTS" id="PR01210">
    <property type="entry name" value="GGTRANSPTASE"/>
</dbReference>
<protein>
    <submittedName>
        <fullName evidence="1">Gamma-glutamyltransferase</fullName>
    </submittedName>
</protein>
<dbReference type="Proteomes" id="UP000249260">
    <property type="component" value="Unassembled WGS sequence"/>
</dbReference>
<dbReference type="EMBL" id="QLUW01000006">
    <property type="protein sequence ID" value="RAP73571.1"/>
    <property type="molecule type" value="Genomic_DNA"/>
</dbReference>
<dbReference type="SUPFAM" id="SSF56235">
    <property type="entry name" value="N-terminal nucleophile aminohydrolases (Ntn hydrolases)"/>
    <property type="match status" value="1"/>
</dbReference>
<evidence type="ECO:0000313" key="2">
    <source>
        <dbReference type="Proteomes" id="UP000249260"/>
    </source>
</evidence>
<dbReference type="RefSeq" id="WP_112885155.1">
    <property type="nucleotide sequence ID" value="NZ_QLUW01000006.1"/>
</dbReference>
<name>A0A328TWW8_9BACL</name>
<gene>
    <name evidence="1" type="ORF">DL346_25155</name>
</gene>
<dbReference type="PANTHER" id="PTHR43881">
    <property type="entry name" value="GAMMA-GLUTAMYLTRANSPEPTIDASE (AFU_ORTHOLOGUE AFUA_4G13580)"/>
    <property type="match status" value="1"/>
</dbReference>
<dbReference type="OrthoDB" id="9781342at2"/>
<keyword evidence="2" id="KW-1185">Reference proteome</keyword>
<dbReference type="InterPro" id="IPR052896">
    <property type="entry name" value="GGT-like_enzyme"/>
</dbReference>
<accession>A0A328TWW8</accession>
<dbReference type="GO" id="GO:0016740">
    <property type="term" value="F:transferase activity"/>
    <property type="evidence" value="ECO:0007669"/>
    <property type="project" value="UniProtKB-KW"/>
</dbReference>